<evidence type="ECO:0000313" key="2">
    <source>
        <dbReference type="EMBL" id="KKN82133.1"/>
    </source>
</evidence>
<evidence type="ECO:0000259" key="1">
    <source>
        <dbReference type="Pfam" id="PF00248"/>
    </source>
</evidence>
<dbReference type="PANTHER" id="PTHR43312">
    <property type="entry name" value="D-THREO-ALDOSE 1-DEHYDROGENASE"/>
    <property type="match status" value="1"/>
</dbReference>
<dbReference type="Pfam" id="PF13534">
    <property type="entry name" value="Fer4_17"/>
    <property type="match status" value="1"/>
</dbReference>
<dbReference type="PANTHER" id="PTHR43312:SF1">
    <property type="entry name" value="NADP-DEPENDENT OXIDOREDUCTASE DOMAIN-CONTAINING PROTEIN"/>
    <property type="match status" value="1"/>
</dbReference>
<dbReference type="Gene3D" id="3.20.20.100">
    <property type="entry name" value="NADP-dependent oxidoreductase domain"/>
    <property type="match status" value="1"/>
</dbReference>
<gene>
    <name evidence="2" type="ORF">LCGC14_0312450</name>
</gene>
<dbReference type="Gene3D" id="1.10.1060.10">
    <property type="entry name" value="Alpha-helical ferredoxin"/>
    <property type="match status" value="1"/>
</dbReference>
<dbReference type="InterPro" id="IPR017900">
    <property type="entry name" value="4Fe4S_Fe_S_CS"/>
</dbReference>
<dbReference type="InterPro" id="IPR053135">
    <property type="entry name" value="AKR2_Oxidoreductase"/>
</dbReference>
<dbReference type="GO" id="GO:0051536">
    <property type="term" value="F:iron-sulfur cluster binding"/>
    <property type="evidence" value="ECO:0007669"/>
    <property type="project" value="InterPro"/>
</dbReference>
<protein>
    <recommendedName>
        <fullName evidence="1">NADP-dependent oxidoreductase domain-containing protein</fullName>
    </recommendedName>
</protein>
<dbReference type="SUPFAM" id="SSF46548">
    <property type="entry name" value="alpha-helical ferredoxin"/>
    <property type="match status" value="1"/>
</dbReference>
<dbReference type="InterPro" id="IPR036812">
    <property type="entry name" value="NAD(P)_OxRdtase_dom_sf"/>
</dbReference>
<dbReference type="EMBL" id="LAZR01000205">
    <property type="protein sequence ID" value="KKN82133.1"/>
    <property type="molecule type" value="Genomic_DNA"/>
</dbReference>
<comment type="caution">
    <text evidence="2">The sequence shown here is derived from an EMBL/GenBank/DDBJ whole genome shotgun (WGS) entry which is preliminary data.</text>
</comment>
<feature type="domain" description="NADP-dependent oxidoreductase" evidence="1">
    <location>
        <begin position="22"/>
        <end position="253"/>
    </location>
</feature>
<proteinExistence type="predicted"/>
<dbReference type="InterPro" id="IPR009051">
    <property type="entry name" value="Helical_ferredxn"/>
</dbReference>
<dbReference type="PROSITE" id="PS00198">
    <property type="entry name" value="4FE4S_FER_1"/>
    <property type="match status" value="1"/>
</dbReference>
<organism evidence="2">
    <name type="scientific">marine sediment metagenome</name>
    <dbReference type="NCBI Taxonomy" id="412755"/>
    <lineage>
        <taxon>unclassified sequences</taxon>
        <taxon>metagenomes</taxon>
        <taxon>ecological metagenomes</taxon>
    </lineage>
</organism>
<dbReference type="Pfam" id="PF00248">
    <property type="entry name" value="Aldo_ket_red"/>
    <property type="match status" value="1"/>
</dbReference>
<dbReference type="SUPFAM" id="SSF51430">
    <property type="entry name" value="NAD(P)-linked oxidoreductase"/>
    <property type="match status" value="1"/>
</dbReference>
<name>A0A0F9WTH4_9ZZZZ</name>
<dbReference type="AlphaFoldDB" id="A0A0F9WTH4"/>
<reference evidence="2" key="1">
    <citation type="journal article" date="2015" name="Nature">
        <title>Complex archaea that bridge the gap between prokaryotes and eukaryotes.</title>
        <authorList>
            <person name="Spang A."/>
            <person name="Saw J.H."/>
            <person name="Jorgensen S.L."/>
            <person name="Zaremba-Niedzwiedzka K."/>
            <person name="Martijn J."/>
            <person name="Lind A.E."/>
            <person name="van Eijk R."/>
            <person name="Schleper C."/>
            <person name="Guy L."/>
            <person name="Ettema T.J."/>
        </authorList>
    </citation>
    <scope>NUCLEOTIDE SEQUENCE</scope>
</reference>
<dbReference type="InterPro" id="IPR023210">
    <property type="entry name" value="NADP_OxRdtase_dom"/>
</dbReference>
<accession>A0A0F9WTH4</accession>
<sequence>MHYRPLGKTGVDISIVSLGCMGFVDDESAHATVQAGLDGGINYYETCWGYAHSERRLGEGLGSRRGEIMVSTKSYPESVDGLSVADTMRKRLEEQLRRLSTDHVDFYHAWHTTTEEDYANAIGPGGWLEAARKAQDEGLIGHIGITTHAGPELVGRMIDDGCWEVITLQYSLAVSATRPMVAKAHAKGMGVIVIGAMASGMLACPSALLQEVFGVDDQAAGALRYALSDPGVSSVASGMVWADEVRANCRAVDAMADHLSIDYQRQVDDRLATLLESEDLAELKRYWCDGCGRCIAVCDKLVEPWSLLRAYNVAMLGGRPRDTAALVAGCERMLKRCPECGRCAGVCPRNIDIPQHLERIARLMRSLPADNS</sequence>